<protein>
    <submittedName>
        <fullName evidence="1">Uncharacterized protein</fullName>
    </submittedName>
</protein>
<sequence>MSEHDLRALCAETVESAQDMFQARVALLDKGCPLSPLRLAANQTLVETLVVKKYDALRSISALRVAGANGMDEQLESLAQEPARGAVAVIVHDGKVDVARPPAFSASIDPVRPALDYGLASHKEFGGHPVALDSGDQLSRMSVLRPDVDGMLESAAKRLVKQTTDHAMEVFKARVAFLGIGEALDLPRLAANQTLIKNRVLAR</sequence>
<name>A0A0L0SRL5_ALLM3</name>
<dbReference type="VEuPathDB" id="FungiDB:AMAG_10820"/>
<evidence type="ECO:0000313" key="1">
    <source>
        <dbReference type="EMBL" id="KNE65167.1"/>
    </source>
</evidence>
<dbReference type="Proteomes" id="UP000054350">
    <property type="component" value="Unassembled WGS sequence"/>
</dbReference>
<dbReference type="AlphaFoldDB" id="A0A0L0SRL5"/>
<dbReference type="EMBL" id="GG745346">
    <property type="protein sequence ID" value="KNE65167.1"/>
    <property type="molecule type" value="Genomic_DNA"/>
</dbReference>
<keyword evidence="2" id="KW-1185">Reference proteome</keyword>
<reference evidence="2" key="2">
    <citation type="submission" date="2009-11" db="EMBL/GenBank/DDBJ databases">
        <title>The Genome Sequence of Allomyces macrogynus strain ATCC 38327.</title>
        <authorList>
            <consortium name="The Broad Institute Genome Sequencing Platform"/>
            <person name="Russ C."/>
            <person name="Cuomo C."/>
            <person name="Shea T."/>
            <person name="Young S.K."/>
            <person name="Zeng Q."/>
            <person name="Koehrsen M."/>
            <person name="Haas B."/>
            <person name="Borodovsky M."/>
            <person name="Guigo R."/>
            <person name="Alvarado L."/>
            <person name="Berlin A."/>
            <person name="Borenstein D."/>
            <person name="Chen Z."/>
            <person name="Engels R."/>
            <person name="Freedman E."/>
            <person name="Gellesch M."/>
            <person name="Goldberg J."/>
            <person name="Griggs A."/>
            <person name="Gujja S."/>
            <person name="Heiman D."/>
            <person name="Hepburn T."/>
            <person name="Howarth C."/>
            <person name="Jen D."/>
            <person name="Larson L."/>
            <person name="Lewis B."/>
            <person name="Mehta T."/>
            <person name="Park D."/>
            <person name="Pearson M."/>
            <person name="Roberts A."/>
            <person name="Saif S."/>
            <person name="Shenoy N."/>
            <person name="Sisk P."/>
            <person name="Stolte C."/>
            <person name="Sykes S."/>
            <person name="Walk T."/>
            <person name="White J."/>
            <person name="Yandava C."/>
            <person name="Burger G."/>
            <person name="Gray M.W."/>
            <person name="Holland P.W.H."/>
            <person name="King N."/>
            <person name="Lang F.B.F."/>
            <person name="Roger A.J."/>
            <person name="Ruiz-Trillo I."/>
            <person name="Lander E."/>
            <person name="Nusbaum C."/>
        </authorList>
    </citation>
    <scope>NUCLEOTIDE SEQUENCE [LARGE SCALE GENOMIC DNA]</scope>
    <source>
        <strain evidence="2">ATCC 38327</strain>
    </source>
</reference>
<proteinExistence type="predicted"/>
<reference evidence="1 2" key="1">
    <citation type="submission" date="2009-11" db="EMBL/GenBank/DDBJ databases">
        <title>Annotation of Allomyces macrogynus ATCC 38327.</title>
        <authorList>
            <consortium name="The Broad Institute Genome Sequencing Platform"/>
            <person name="Russ C."/>
            <person name="Cuomo C."/>
            <person name="Burger G."/>
            <person name="Gray M.W."/>
            <person name="Holland P.W.H."/>
            <person name="King N."/>
            <person name="Lang F.B.F."/>
            <person name="Roger A.J."/>
            <person name="Ruiz-Trillo I."/>
            <person name="Young S.K."/>
            <person name="Zeng Q."/>
            <person name="Gargeya S."/>
            <person name="Fitzgerald M."/>
            <person name="Haas B."/>
            <person name="Abouelleil A."/>
            <person name="Alvarado L."/>
            <person name="Arachchi H.M."/>
            <person name="Berlin A."/>
            <person name="Chapman S.B."/>
            <person name="Gearin G."/>
            <person name="Goldberg J."/>
            <person name="Griggs A."/>
            <person name="Gujja S."/>
            <person name="Hansen M."/>
            <person name="Heiman D."/>
            <person name="Howarth C."/>
            <person name="Larimer J."/>
            <person name="Lui A."/>
            <person name="MacDonald P.J.P."/>
            <person name="McCowen C."/>
            <person name="Montmayeur A."/>
            <person name="Murphy C."/>
            <person name="Neiman D."/>
            <person name="Pearson M."/>
            <person name="Priest M."/>
            <person name="Roberts A."/>
            <person name="Saif S."/>
            <person name="Shea T."/>
            <person name="Sisk P."/>
            <person name="Stolte C."/>
            <person name="Sykes S."/>
            <person name="Wortman J."/>
            <person name="Nusbaum C."/>
            <person name="Birren B."/>
        </authorList>
    </citation>
    <scope>NUCLEOTIDE SEQUENCE [LARGE SCALE GENOMIC DNA]</scope>
    <source>
        <strain evidence="1 2">ATCC 38327</strain>
    </source>
</reference>
<evidence type="ECO:0000313" key="2">
    <source>
        <dbReference type="Proteomes" id="UP000054350"/>
    </source>
</evidence>
<organism evidence="1 2">
    <name type="scientific">Allomyces macrogynus (strain ATCC 38327)</name>
    <name type="common">Allomyces javanicus var. macrogynus</name>
    <dbReference type="NCBI Taxonomy" id="578462"/>
    <lineage>
        <taxon>Eukaryota</taxon>
        <taxon>Fungi</taxon>
        <taxon>Fungi incertae sedis</taxon>
        <taxon>Blastocladiomycota</taxon>
        <taxon>Blastocladiomycetes</taxon>
        <taxon>Blastocladiales</taxon>
        <taxon>Blastocladiaceae</taxon>
        <taxon>Allomyces</taxon>
    </lineage>
</organism>
<accession>A0A0L0SRL5</accession>
<gene>
    <name evidence="1" type="ORF">AMAG_10820</name>
</gene>